<organism evidence="1 2">
    <name type="scientific">Clavibacter phage CN1A</name>
    <dbReference type="NCBI Taxonomy" id="1406793"/>
    <lineage>
        <taxon>Viruses</taxon>
        <taxon>Duplodnaviria</taxon>
        <taxon>Heunggongvirae</taxon>
        <taxon>Uroviricota</taxon>
        <taxon>Caudoviricetes</taxon>
        <taxon>Cinunavirus</taxon>
        <taxon>Cinunavirus CN1A</taxon>
    </lineage>
</organism>
<evidence type="ECO:0000313" key="1">
    <source>
        <dbReference type="EMBL" id="AGY47165.1"/>
    </source>
</evidence>
<gene>
    <name evidence="1" type="ORF">CN1A_56</name>
</gene>
<dbReference type="KEGG" id="vg:18506576"/>
<accession>U5PT96</accession>
<dbReference type="Proteomes" id="UP000017651">
    <property type="component" value="Segment"/>
</dbReference>
<dbReference type="GeneID" id="18506576"/>
<dbReference type="RefSeq" id="YP_009004268.1">
    <property type="nucleotide sequence ID" value="NC_023549.1"/>
</dbReference>
<sequence length="120" mass="12513">MAVRERYDQVDSLEYKVAEGIKSGDPVILPSGVFGVAEIDAWKGFDGVFRTTIRTVGVFGFDYTGAVTENAAVYAAPPTSGVIAVKATLALASAAGNRQVGTAHEPKGSGAGVLYVRFTN</sequence>
<evidence type="ECO:0000313" key="2">
    <source>
        <dbReference type="Proteomes" id="UP000017651"/>
    </source>
</evidence>
<proteinExistence type="predicted"/>
<protein>
    <submittedName>
        <fullName evidence="1">Uncharacterized protein</fullName>
    </submittedName>
</protein>
<name>U5PT96_9CAUD</name>
<dbReference type="InterPro" id="IPR011231">
    <property type="entry name" value="Phage_VT1-Sakai_H0018"/>
</dbReference>
<keyword evidence="2" id="KW-1185">Reference proteome</keyword>
<dbReference type="Pfam" id="PF09956">
    <property type="entry name" value="Phage_cement_2"/>
    <property type="match status" value="1"/>
</dbReference>
<dbReference type="EMBL" id="KF669650">
    <property type="protein sequence ID" value="AGY47165.1"/>
    <property type="molecule type" value="Genomic_DNA"/>
</dbReference>
<reference evidence="1 2" key="1">
    <citation type="journal article" date="2013" name="Genome Announc.">
        <title>Complete Genome of Clavibacter michiganensis subsp. sepedonicusis Siphophage CN1A.</title>
        <authorList>
            <person name="Kongari R.R."/>
            <person name="Yao G.W."/>
            <person name="Chamakura K.R."/>
            <person name="Kuty Everett G.F."/>
        </authorList>
    </citation>
    <scope>NUCLEOTIDE SEQUENCE [LARGE SCALE GENOMIC DNA]</scope>
</reference>